<proteinExistence type="predicted"/>
<dbReference type="EMBL" id="GGFK01015363">
    <property type="protein sequence ID" value="MBW48684.1"/>
    <property type="molecule type" value="Transcribed_RNA"/>
</dbReference>
<sequence>MKWILRPGAWITIGSVLEGSGACVASWWWWYCIPGDAFVEGYQRVMDRNLLICSLDHLCQNHLIALSSSLNWIHFCLLNDIPQYPVRHRHRPSRLCLLFRRIIGPPWSSSS</sequence>
<protein>
    <submittedName>
        <fullName evidence="1">Putative secreted protein</fullName>
    </submittedName>
</protein>
<name>A0A2M4B6K5_9DIPT</name>
<dbReference type="AlphaFoldDB" id="A0A2M4B6K5"/>
<accession>A0A2M4B6K5</accession>
<organism evidence="1">
    <name type="scientific">Anopheles triannulatus</name>
    <dbReference type="NCBI Taxonomy" id="58253"/>
    <lineage>
        <taxon>Eukaryota</taxon>
        <taxon>Metazoa</taxon>
        <taxon>Ecdysozoa</taxon>
        <taxon>Arthropoda</taxon>
        <taxon>Hexapoda</taxon>
        <taxon>Insecta</taxon>
        <taxon>Pterygota</taxon>
        <taxon>Neoptera</taxon>
        <taxon>Endopterygota</taxon>
        <taxon>Diptera</taxon>
        <taxon>Nematocera</taxon>
        <taxon>Culicoidea</taxon>
        <taxon>Culicidae</taxon>
        <taxon>Anophelinae</taxon>
        <taxon>Anopheles</taxon>
    </lineage>
</organism>
<reference evidence="1" key="1">
    <citation type="submission" date="2018-01" db="EMBL/GenBank/DDBJ databases">
        <title>An insight into the sialome of Amazonian anophelines.</title>
        <authorList>
            <person name="Ribeiro J.M."/>
            <person name="Scarpassa V."/>
            <person name="Calvo E."/>
        </authorList>
    </citation>
    <scope>NUCLEOTIDE SEQUENCE</scope>
    <source>
        <tissue evidence="1">Salivary glands</tissue>
    </source>
</reference>
<evidence type="ECO:0000313" key="1">
    <source>
        <dbReference type="EMBL" id="MBW48684.1"/>
    </source>
</evidence>